<reference evidence="1" key="1">
    <citation type="submission" date="2022-09" db="EMBL/GenBank/DDBJ databases">
        <authorList>
            <person name="Yuan C."/>
            <person name="Ke Z."/>
        </authorList>
    </citation>
    <scope>NUCLEOTIDE SEQUENCE</scope>
    <source>
        <strain evidence="1">LB-8</strain>
    </source>
</reference>
<comment type="caution">
    <text evidence="1">The sequence shown here is derived from an EMBL/GenBank/DDBJ whole genome shotgun (WGS) entry which is preliminary data.</text>
</comment>
<organism evidence="1 2">
    <name type="scientific">Paraflavisolibacter caeni</name>
    <dbReference type="NCBI Taxonomy" id="2982496"/>
    <lineage>
        <taxon>Bacteria</taxon>
        <taxon>Pseudomonadati</taxon>
        <taxon>Bacteroidota</taxon>
        <taxon>Chitinophagia</taxon>
        <taxon>Chitinophagales</taxon>
        <taxon>Chitinophagaceae</taxon>
        <taxon>Paraflavisolibacter</taxon>
    </lineage>
</organism>
<sequence>MVVISYRTIREFTLKHKDAEDALNNWYTIAEKSDWANFNELRKIFSSADSVGGDLYVFNIKGNKYRLIVRIIFKVRTVYIKFIGTHAQYDKVNLGDL</sequence>
<dbReference type="InterPro" id="IPR018669">
    <property type="entry name" value="Toxin_HigB"/>
</dbReference>
<dbReference type="Proteomes" id="UP001155483">
    <property type="component" value="Unassembled WGS sequence"/>
</dbReference>
<reference evidence="1" key="2">
    <citation type="submission" date="2023-04" db="EMBL/GenBank/DDBJ databases">
        <title>Paracnuella aquatica gen. nov., sp. nov., a member of the family Chitinophagaceae isolated from a hot spring.</title>
        <authorList>
            <person name="Wang C."/>
        </authorList>
    </citation>
    <scope>NUCLEOTIDE SEQUENCE</scope>
    <source>
        <strain evidence="1">LB-8</strain>
    </source>
</reference>
<proteinExistence type="predicted"/>
<dbReference type="Pfam" id="PF09907">
    <property type="entry name" value="HigB_toxin"/>
    <property type="match status" value="1"/>
</dbReference>
<dbReference type="GO" id="GO:0004519">
    <property type="term" value="F:endonuclease activity"/>
    <property type="evidence" value="ECO:0007669"/>
    <property type="project" value="InterPro"/>
</dbReference>
<name>A0A9X2XY48_9BACT</name>
<dbReference type="RefSeq" id="WP_279298764.1">
    <property type="nucleotide sequence ID" value="NZ_JAOTIF010000019.1"/>
</dbReference>
<accession>A0A9X2XY48</accession>
<dbReference type="GO" id="GO:0110001">
    <property type="term" value="C:toxin-antitoxin complex"/>
    <property type="evidence" value="ECO:0007669"/>
    <property type="project" value="InterPro"/>
</dbReference>
<dbReference type="GO" id="GO:0003723">
    <property type="term" value="F:RNA binding"/>
    <property type="evidence" value="ECO:0007669"/>
    <property type="project" value="InterPro"/>
</dbReference>
<gene>
    <name evidence="1" type="ORF">OCK74_19545</name>
</gene>
<dbReference type="AlphaFoldDB" id="A0A9X2XY48"/>
<evidence type="ECO:0000313" key="2">
    <source>
        <dbReference type="Proteomes" id="UP001155483"/>
    </source>
</evidence>
<evidence type="ECO:0000313" key="1">
    <source>
        <dbReference type="EMBL" id="MCU7551325.1"/>
    </source>
</evidence>
<dbReference type="EMBL" id="JAOTIF010000019">
    <property type="protein sequence ID" value="MCU7551325.1"/>
    <property type="molecule type" value="Genomic_DNA"/>
</dbReference>
<protein>
    <submittedName>
        <fullName evidence="1">Type II toxin-antitoxin system HigB family toxin</fullName>
    </submittedName>
</protein>
<keyword evidence="2" id="KW-1185">Reference proteome</keyword>